<organism evidence="4 5">
    <name type="scientific">Clytia hemisphaerica</name>
    <dbReference type="NCBI Taxonomy" id="252671"/>
    <lineage>
        <taxon>Eukaryota</taxon>
        <taxon>Metazoa</taxon>
        <taxon>Cnidaria</taxon>
        <taxon>Hydrozoa</taxon>
        <taxon>Hydroidolina</taxon>
        <taxon>Leptothecata</taxon>
        <taxon>Obeliida</taxon>
        <taxon>Clytiidae</taxon>
        <taxon>Clytia</taxon>
    </lineage>
</organism>
<protein>
    <recommendedName>
        <fullName evidence="6">Cnidarian restricted protein</fullName>
    </recommendedName>
</protein>
<reference evidence="4" key="1">
    <citation type="submission" date="2021-01" db="UniProtKB">
        <authorList>
            <consortium name="EnsemblMetazoa"/>
        </authorList>
    </citation>
    <scope>IDENTIFICATION</scope>
</reference>
<dbReference type="Proteomes" id="UP000594262">
    <property type="component" value="Unplaced"/>
</dbReference>
<feature type="transmembrane region" description="Helical" evidence="2">
    <location>
        <begin position="250"/>
        <end position="273"/>
    </location>
</feature>
<keyword evidence="2" id="KW-0472">Membrane</keyword>
<feature type="region of interest" description="Disordered" evidence="1">
    <location>
        <begin position="279"/>
        <end position="305"/>
    </location>
</feature>
<evidence type="ECO:0008006" key="6">
    <source>
        <dbReference type="Google" id="ProtNLM"/>
    </source>
</evidence>
<keyword evidence="5" id="KW-1185">Reference proteome</keyword>
<evidence type="ECO:0000313" key="4">
    <source>
        <dbReference type="EnsemblMetazoa" id="CLYHEMP010076.1"/>
    </source>
</evidence>
<keyword evidence="2" id="KW-0812">Transmembrane</keyword>
<feature type="signal peptide" evidence="3">
    <location>
        <begin position="1"/>
        <end position="28"/>
    </location>
</feature>
<accession>A0A7M5V9V5</accession>
<keyword evidence="2" id="KW-1133">Transmembrane helix</keyword>
<evidence type="ECO:0000256" key="1">
    <source>
        <dbReference type="SAM" id="MobiDB-lite"/>
    </source>
</evidence>
<keyword evidence="3" id="KW-0732">Signal</keyword>
<evidence type="ECO:0000256" key="2">
    <source>
        <dbReference type="SAM" id="Phobius"/>
    </source>
</evidence>
<evidence type="ECO:0000313" key="5">
    <source>
        <dbReference type="Proteomes" id="UP000594262"/>
    </source>
</evidence>
<feature type="chain" id="PRO_5029727761" description="Cnidarian restricted protein" evidence="3">
    <location>
        <begin position="29"/>
        <end position="478"/>
    </location>
</feature>
<sequence>TEMSKIDHHYVKRSILTLLLLFVGYNDAQKEPFTITRQRHGISDKLTLIPDISRPNLVKNEFENLGMNRQCLTNGVARTIASSVGGASKLNCYTGQEYQSQETCSNGFLTIAAESQTSSLRCKVSNINDIYIWDRKELLKINFKDLEDELEAKDSYFVFKTRSKWDGLLVQILYQCQSTTANLAKQELCTVMKFTGIRHHPLPNKIEEILYGDDTRPFTPTPTIQTTGNNTTIVVAKSQKLSNGIPTGTIIGISIAIVIVLVAALLIVALACYRKRKKSRSDKHKDPAYNSFKRNRKEQNLNGETSTLYTEPKNFLPEYKELEPGEIQKKNQGTLNSDTYHYSRARDTTPRRINVLKGNHDNHSNDSTLSGGYSTVKDVDLNQPKNQPNEAVIGHQIPGNEYAVAPIEHENSTQDNKMNHKALDSGYSSIRFDQEKGKTALGKDSKKRTLNYYSTPISDRPETPPEIAKLYTKVNKKR</sequence>
<evidence type="ECO:0000256" key="3">
    <source>
        <dbReference type="SAM" id="SignalP"/>
    </source>
</evidence>
<name>A0A7M5V9V5_9CNID</name>
<proteinExistence type="predicted"/>
<dbReference type="EnsemblMetazoa" id="CLYHEMT010076.1">
    <property type="protein sequence ID" value="CLYHEMP010076.1"/>
    <property type="gene ID" value="CLYHEMG010076"/>
</dbReference>
<dbReference type="AlphaFoldDB" id="A0A7M5V9V5"/>